<protein>
    <recommendedName>
        <fullName evidence="4 7">Signal peptidase I</fullName>
        <ecNumber evidence="3 7">3.4.21.89</ecNumber>
    </recommendedName>
</protein>
<evidence type="ECO:0000256" key="4">
    <source>
        <dbReference type="ARBA" id="ARBA00019232"/>
    </source>
</evidence>
<dbReference type="InterPro" id="IPR019757">
    <property type="entry name" value="Pept_S26A_signal_pept_1_Lys-AS"/>
</dbReference>
<dbReference type="InterPro" id="IPR000223">
    <property type="entry name" value="Pept_S26A_signal_pept_1"/>
</dbReference>
<dbReference type="InterPro" id="IPR019533">
    <property type="entry name" value="Peptidase_S26"/>
</dbReference>
<evidence type="ECO:0000313" key="10">
    <source>
        <dbReference type="Proteomes" id="UP001139293"/>
    </source>
</evidence>
<dbReference type="PROSITE" id="PS00760">
    <property type="entry name" value="SPASE_I_2"/>
    <property type="match status" value="1"/>
</dbReference>
<evidence type="ECO:0000256" key="3">
    <source>
        <dbReference type="ARBA" id="ARBA00013208"/>
    </source>
</evidence>
<gene>
    <name evidence="9" type="primary">lepB</name>
    <name evidence="9" type="ORF">L2740_18490</name>
</gene>
<dbReference type="RefSeq" id="WP_248951529.1">
    <property type="nucleotide sequence ID" value="NZ_JAKILB010000015.1"/>
</dbReference>
<feature type="active site" evidence="6">
    <location>
        <position position="92"/>
    </location>
</feature>
<comment type="similarity">
    <text evidence="2 7">Belongs to the peptidase S26 family.</text>
</comment>
<comment type="caution">
    <text evidence="9">The sequence shown here is derived from an EMBL/GenBank/DDBJ whole genome shotgun (WGS) entry which is preliminary data.</text>
</comment>
<evidence type="ECO:0000256" key="2">
    <source>
        <dbReference type="ARBA" id="ARBA00009370"/>
    </source>
</evidence>
<dbReference type="GO" id="GO:0009003">
    <property type="term" value="F:signal peptidase activity"/>
    <property type="evidence" value="ECO:0007669"/>
    <property type="project" value="UniProtKB-EC"/>
</dbReference>
<keyword evidence="10" id="KW-1185">Reference proteome</keyword>
<dbReference type="Proteomes" id="UP001139293">
    <property type="component" value="Unassembled WGS sequence"/>
</dbReference>
<dbReference type="GO" id="GO:0016020">
    <property type="term" value="C:membrane"/>
    <property type="evidence" value="ECO:0007669"/>
    <property type="project" value="UniProtKB-SubCell"/>
</dbReference>
<keyword evidence="7" id="KW-0645">Protease</keyword>
<dbReference type="EMBL" id="JAKILB010000015">
    <property type="protein sequence ID" value="MCL1140527.1"/>
    <property type="molecule type" value="Genomic_DNA"/>
</dbReference>
<dbReference type="PRINTS" id="PR00727">
    <property type="entry name" value="LEADERPTASE"/>
</dbReference>
<evidence type="ECO:0000256" key="5">
    <source>
        <dbReference type="ARBA" id="ARBA00022801"/>
    </source>
</evidence>
<evidence type="ECO:0000256" key="6">
    <source>
        <dbReference type="PIRSR" id="PIRSR600223-1"/>
    </source>
</evidence>
<dbReference type="NCBIfam" id="TIGR02227">
    <property type="entry name" value="sigpep_I_bact"/>
    <property type="match status" value="1"/>
</dbReference>
<dbReference type="GO" id="GO:0006465">
    <property type="term" value="P:signal peptide processing"/>
    <property type="evidence" value="ECO:0007669"/>
    <property type="project" value="InterPro"/>
</dbReference>
<dbReference type="InterPro" id="IPR019758">
    <property type="entry name" value="Pept_S26A_signal_pept_1_CS"/>
</dbReference>
<dbReference type="SUPFAM" id="SSF51306">
    <property type="entry name" value="LexA/Signal peptidase"/>
    <property type="match status" value="1"/>
</dbReference>
<dbReference type="PANTHER" id="PTHR43390">
    <property type="entry name" value="SIGNAL PEPTIDASE I"/>
    <property type="match status" value="1"/>
</dbReference>
<keyword evidence="5 7" id="KW-0378">Hydrolase</keyword>
<comment type="subcellular location">
    <subcellularLocation>
        <location evidence="7">Membrane</location>
        <topology evidence="7">Multi-pass membrane protein</topology>
    </subcellularLocation>
</comment>
<feature type="active site" evidence="6">
    <location>
        <position position="38"/>
    </location>
</feature>
<evidence type="ECO:0000259" key="8">
    <source>
        <dbReference type="Pfam" id="PF10502"/>
    </source>
</evidence>
<dbReference type="EC" id="3.4.21.89" evidence="3 7"/>
<dbReference type="PROSITE" id="PS00761">
    <property type="entry name" value="SPASE_I_3"/>
    <property type="match status" value="1"/>
</dbReference>
<dbReference type="InterPro" id="IPR036286">
    <property type="entry name" value="LexA/Signal_pep-like_sf"/>
</dbReference>
<dbReference type="PANTHER" id="PTHR43390:SF1">
    <property type="entry name" value="CHLOROPLAST PROCESSING PEPTIDASE"/>
    <property type="match status" value="1"/>
</dbReference>
<name>A0A9X1ZIK1_9GAMM</name>
<dbReference type="Gene3D" id="2.10.109.10">
    <property type="entry name" value="Umud Fragment, subunit A"/>
    <property type="match status" value="1"/>
</dbReference>
<evidence type="ECO:0000313" key="9">
    <source>
        <dbReference type="EMBL" id="MCL1140527.1"/>
    </source>
</evidence>
<dbReference type="CDD" id="cd06530">
    <property type="entry name" value="S26_SPase_I"/>
    <property type="match status" value="1"/>
</dbReference>
<dbReference type="AlphaFoldDB" id="A0A9X1ZIK1"/>
<proteinExistence type="inferred from homology"/>
<feature type="domain" description="Peptidase S26" evidence="8">
    <location>
        <begin position="12"/>
        <end position="195"/>
    </location>
</feature>
<dbReference type="GO" id="GO:0004252">
    <property type="term" value="F:serine-type endopeptidase activity"/>
    <property type="evidence" value="ECO:0007669"/>
    <property type="project" value="InterPro"/>
</dbReference>
<organism evidence="9 10">
    <name type="scientific">Shewanella pneumatophori</name>
    <dbReference type="NCBI Taxonomy" id="314092"/>
    <lineage>
        <taxon>Bacteria</taxon>
        <taxon>Pseudomonadati</taxon>
        <taxon>Pseudomonadota</taxon>
        <taxon>Gammaproteobacteria</taxon>
        <taxon>Alteromonadales</taxon>
        <taxon>Shewanellaceae</taxon>
        <taxon>Shewanella</taxon>
    </lineage>
</organism>
<reference evidence="9" key="1">
    <citation type="submission" date="2022-01" db="EMBL/GenBank/DDBJ databases">
        <title>Whole genome-based taxonomy of the Shewanellaceae.</title>
        <authorList>
            <person name="Martin-Rodriguez A.J."/>
        </authorList>
    </citation>
    <scope>NUCLEOTIDE SEQUENCE</scope>
    <source>
        <strain evidence="9">KCTC 23973</strain>
    </source>
</reference>
<evidence type="ECO:0000256" key="7">
    <source>
        <dbReference type="RuleBase" id="RU362042"/>
    </source>
</evidence>
<accession>A0A9X1ZIK1</accession>
<comment type="catalytic activity">
    <reaction evidence="1 7">
        <text>Cleavage of hydrophobic, N-terminal signal or leader sequences from secreted and periplasmic proteins.</text>
        <dbReference type="EC" id="3.4.21.89"/>
    </reaction>
</comment>
<dbReference type="Pfam" id="PF10502">
    <property type="entry name" value="Peptidase_S26"/>
    <property type="match status" value="1"/>
</dbReference>
<evidence type="ECO:0000256" key="1">
    <source>
        <dbReference type="ARBA" id="ARBA00000677"/>
    </source>
</evidence>
<sequence>MNKLHKLWRSNRQLIIFILLMSVFRSAVADWYSVPTGSMQPTIKEGDRIVVDKMAYDLRVPFSDISILATGEPSRGEVVVFESVAADKRLIKRVIGLPGDTVSLHNEVLFINGQALDYAVLSNDTQQLIATENLLGLNHSIRIEKTASDNLSDFNSITVPANHYLVMGDNRRNSADSRVYGFVPRAELKGKATSIAFSLDYDDYYLPRKERFFTSLYNQ</sequence>